<dbReference type="InterPro" id="IPR024613">
    <property type="entry name" value="Huntingtin_N_HEAT_rpt-2"/>
</dbReference>
<dbReference type="GO" id="GO:0005737">
    <property type="term" value="C:cytoplasm"/>
    <property type="evidence" value="ECO:0007669"/>
    <property type="project" value="UniProtKB-SubCell"/>
</dbReference>
<evidence type="ECO:0000256" key="7">
    <source>
        <dbReference type="SAM" id="MobiDB-lite"/>
    </source>
</evidence>
<dbReference type="Pfam" id="PF20926">
    <property type="entry name" value="Htt_N-HEAT_1"/>
    <property type="match status" value="1"/>
</dbReference>
<protein>
    <submittedName>
        <fullName evidence="9">Huntingtin</fullName>
    </submittedName>
</protein>
<dbReference type="InterPro" id="IPR048413">
    <property type="entry name" value="Htt_C-HEAT_rpt"/>
</dbReference>
<keyword evidence="5" id="KW-0963">Cytoplasm</keyword>
<keyword evidence="8" id="KW-0812">Transmembrane</keyword>
<dbReference type="PRINTS" id="PR00375">
    <property type="entry name" value="HUNTINGTIN"/>
</dbReference>
<dbReference type="InterPro" id="IPR011989">
    <property type="entry name" value="ARM-like"/>
</dbReference>
<keyword evidence="6" id="KW-0539">Nucleus</keyword>
<dbReference type="PANTHER" id="PTHR10170">
    <property type="entry name" value="HUNTINGTON DISEASE PROTEIN"/>
    <property type="match status" value="1"/>
</dbReference>
<feature type="region of interest" description="Disordered" evidence="7">
    <location>
        <begin position="979"/>
        <end position="999"/>
    </location>
</feature>
<evidence type="ECO:0000256" key="3">
    <source>
        <dbReference type="ARBA" id="ARBA00004496"/>
    </source>
</evidence>
<dbReference type="SUPFAM" id="SSF48371">
    <property type="entry name" value="ARM repeat"/>
    <property type="match status" value="1"/>
</dbReference>
<evidence type="ECO:0000256" key="4">
    <source>
        <dbReference type="ARBA" id="ARBA00007153"/>
    </source>
</evidence>
<comment type="similarity">
    <text evidence="4">Belongs to the huntingtin family.</text>
</comment>
<dbReference type="Pfam" id="PF12372">
    <property type="entry name" value="Htt_N-HEAT"/>
    <property type="match status" value="1"/>
</dbReference>
<organism evidence="9">
    <name type="scientific">Rhipicephalus appendiculatus</name>
    <name type="common">Brown ear tick</name>
    <dbReference type="NCBI Taxonomy" id="34631"/>
    <lineage>
        <taxon>Eukaryota</taxon>
        <taxon>Metazoa</taxon>
        <taxon>Ecdysozoa</taxon>
        <taxon>Arthropoda</taxon>
        <taxon>Chelicerata</taxon>
        <taxon>Arachnida</taxon>
        <taxon>Acari</taxon>
        <taxon>Parasitiformes</taxon>
        <taxon>Ixodida</taxon>
        <taxon>Ixodoidea</taxon>
        <taxon>Ixodidae</taxon>
        <taxon>Rhipicephalinae</taxon>
        <taxon>Rhipicephalus</taxon>
        <taxon>Rhipicephalus</taxon>
    </lineage>
</organism>
<sequence>MASIEKLIKSFEALKVVQPSAGGDEPLHKKKETVPSKKEKITHCTNIADVICTSSIRTYPDFPKLLGISVESFFFCCDDEDSDVRMVADECLNRTIKTLLDSHLGRLQAELYKEIKKNGPGRSLRVALGKFGDLCHLIKTQKCRAYTVNLIPCFVRISQRSEEESVQEALTNTVVRAMPMLGQFTNDNDIKMLLRTFLPNLSCPSALVRRCAALSLVTVCQWSRKPNVFLLWLLNDLFSLVLPVQENHPAHTVVGVLVCFRHLIPHLGSKPTKEMPALKGAEKSGPMLEHFLKIYELLLYHISNTDQTVVTAALEALNQLLTTPPPALLQVLLSPNGVTQSFIHAPNRRPVSRADTSGMGSSLNIEEEVELVDENDDSPLVTCAIQSRTSSEHPSEAEDGSGGLPDDIEAASIASCDGEDSDFSIASTAPTHLLALDSPMRRPCSLKKLDLKAEEESMWDKVSISSSPGFKVEFVLGNPGSYRDADVPLKYCARLLASSFLLTGTSGMLMPDANVRVSMKVLAMASLTRVLLLYPPALFLDLHITQVPDEDGDQKIWDVLEFVHHSDPQLCGQTALLVGHYIGHTLKLASHGWNYWARKQTRRPDVPKLVDLVSKITRVAGSSSSVSSRTGVQATRLCIASLLHSCHANLVPSLLEACMKLKDNAYWLVKVELVEMIGELPYRALQHISSVASTITRSVCPWMPTYQEILVHEILLELLGDEDVRVRTAVTGALAKCIPQLYYPEDHPGESAVSAEAEVESNLLLGWLLHDSWIPGPPQVHGLVAPFSCKPPRGLSVYTEAALSRIISLLWKRLVTSSNKYLLHGCCQALANLVLEYPVTVYSFAWSSILGSAIPVSSPLTLRSQASVSSSSVTPESPQEGTSESGGLLVHLVALLVASPLTLDIHVHQHILTTAGHLLAGACFKCIRPQDIEAMASQEGEEPWASMRDRHLVPLLDKLFQHTMRLLNVFAHTLEEQASPSRGGLGISGGPALSPIRRRSKGREDAALAAAGSAAAKGGTSKLTSDLDKTSKSQVGLGHFSSLPQYMKLYEVLKSAHSNYKVSLDAGSSEKFLGLLKAVLVTMGQILEVAQLQDLNRHVEELLSYLRLSMTVEPLTTVQCVRQLLKALFGTNLTSLWEGCTNNDLLSTNLTAPSTGLYHNCCSYPYACLSKLLASYSSRSPLLTADATTLGSWLSWMRRGCEKKISALLKPSNKRGKAVLAAHIRLFEPVVLQALKQYTVSSSSHLQASVLDLLAQLVHLRVNYCLLDSDQIFIGFVIKQFEFIEEGQIQNAEVLIPQIFYFLVLLSYERYHSKPVISMPEIIQLCDRLMASGQPPDRYVIPALQAIVEDLFLLPSANRTDSRKELETQREVVVSVLLRLIQYPEVLELLLAVVHHSYQEGEDRWKKFSRQLIDVILPMMSRTQVHLDTRHSLSVLQRLFDAVSPSVFRPVDILLKALFVCPTDSVGAESQAGFRAERWMCLVLMSLRVLLAYTKEEVVLSRLADLLLPLRVPHALAPEALYDPLDIDCLGDNIEKAVARYLIQVVNVYGKHLCKILLQSPPTGTDTVFPFQQMSSLLLYLTHMFQSGSFCRVATAAMQAVHAESSAGTEVCGIEEINQHFLSLAYSYPTLSVQWCNILALLNYGEQGFWSRVLWPSMGSTVSISGMARRNLNTPSYSCNFELVSQAGLILLCDYLCENIYDAEPMTWLIVNHVSEIIRLSSEPPVSDFISVIHRNPAASGLFVQAVLTRCETKSSQPSFISKLLHCLEGIHPAQSAALLALLVEKILVTPHLSLARTCEALAQRQLELILTEPSFTAKSPAALQDLAGLPEFMRSAKLHLRHPHLLSLLEKLLRADGAQLLASGEGAELVSPPKLHVNKEWFLAQVRERCCSGQASAMECSQLLANLSHEDAEAIIQLKDVGPAVVCASLRLGAQRSSTGESALYKAARSSVLGQIRRLMAELPQPHHPFLAAAVAECPREARHQARLITLLEDTQVWDMLCRLAPPVTTYLDGLAALAADMPIDSLEDVARFAVLCAEAIRWMTETPDYFSCNNLEEFLQALDAVLSSPSLSSLIGLQKHVTWVCSITTAIYHLINHLKGWKSFPVKVVPRKTKGSSPEYVHVQQACVHVAELVGWLERSGREAHIPVFIKTTLHRVIKGVARLPLVNSFVRTPPIMWQMNWVPHVSGEWHTVVPPPPADFLLDRDLLQEYIYRVNLLGWISRQQFEETWMALLGVLNTSPSAEQETAEDEQERVAVQCLSVRCITSLLLQSLQLPQPGNPHSSTLLHQPRDKPFAFVHTRCGKRLQAVRTPVHEALLKMLKLNTSMAWGRSNIEKMCRHTEYSLGQVSVEYMCVAVGLAEGADMTSTSSPLSSSSSSSSSQYSPPGGSVGCLRREASLAAAGLDLRSCLHFLLDLYTQWLGPPDAIGQPLLTETIRSVVMLSDIFMESSQFDWMLSLFMDMYRHHPSEDEILAQYLILGIAKAAAVVSLDSDMQEKIRKFVDLGLRCQMPSTQLLSFHGLLYMLAQPGDATSPLLPSATEYLAKHLDDSAFKDNELNMLALWALAFFLAENYSSKQDLTPKIVQVSLNQCNGENLPLSLYLCILHGLERLLLADVIESQDNELIIKVCIERIRHSKPAEAIPALGVMLSALYIAQGVNKRRSQPSIEMEPANSEQRAAALERATLLFDRIKRGYPFEADLISQILPGFLGEFFPAQDILNKVIGEFLSNQQPYPQFLAAVLFKVCEGLHEGNHEELMQDWVLLSLSNFTQRSPLAMAMWSLSCCFVAVTVTVWLRALFPLIQGRMGMFEDHDKELFYISALDFQRQLVNEHHKTQFYNIIKGVASPDTPYAELLKQLPQPP</sequence>
<dbReference type="Pfam" id="PF20925">
    <property type="entry name" value="Htt_bridge"/>
    <property type="match status" value="1"/>
</dbReference>
<dbReference type="Gene3D" id="1.25.10.10">
    <property type="entry name" value="Leucine-rich Repeat Variant"/>
    <property type="match status" value="2"/>
</dbReference>
<feature type="transmembrane region" description="Helical" evidence="8">
    <location>
        <begin position="2779"/>
        <end position="2801"/>
    </location>
</feature>
<keyword evidence="8" id="KW-0472">Membrane</keyword>
<keyword evidence="8" id="KW-1133">Transmembrane helix</keyword>
<dbReference type="InterPro" id="IPR048412">
    <property type="entry name" value="Htt_bridge"/>
</dbReference>
<feature type="region of interest" description="Disordered" evidence="7">
    <location>
        <begin position="386"/>
        <end position="408"/>
    </location>
</feature>
<evidence type="ECO:0000256" key="6">
    <source>
        <dbReference type="ARBA" id="ARBA00023242"/>
    </source>
</evidence>
<dbReference type="InterPro" id="IPR048411">
    <property type="entry name" value="Htt_N_HEAT_rpt-1"/>
</dbReference>
<name>A0A131Z323_RHIAP</name>
<evidence type="ECO:0000313" key="9">
    <source>
        <dbReference type="EMBL" id="JAP85182.1"/>
    </source>
</evidence>
<evidence type="ECO:0000256" key="5">
    <source>
        <dbReference type="ARBA" id="ARBA00022490"/>
    </source>
</evidence>
<comment type="subcellular location">
    <subcellularLocation>
        <location evidence="3">Cytoplasm</location>
    </subcellularLocation>
    <subcellularLocation>
        <location evidence="2">Nucleus</location>
    </subcellularLocation>
</comment>
<dbReference type="InterPro" id="IPR028426">
    <property type="entry name" value="Huntingtin_fam"/>
</dbReference>
<evidence type="ECO:0000256" key="2">
    <source>
        <dbReference type="ARBA" id="ARBA00004123"/>
    </source>
</evidence>
<dbReference type="EMBL" id="GEDV01003375">
    <property type="protein sequence ID" value="JAP85182.1"/>
    <property type="molecule type" value="Transcribed_RNA"/>
</dbReference>
<dbReference type="Pfam" id="PF20927">
    <property type="entry name" value="Htt_C-HEAT"/>
    <property type="match status" value="2"/>
</dbReference>
<evidence type="ECO:0000256" key="1">
    <source>
        <dbReference type="ARBA" id="ARBA00002907"/>
    </source>
</evidence>
<comment type="function">
    <text evidence="1">May play a role in microtubule-mediated transport or vesicle function.</text>
</comment>
<dbReference type="PANTHER" id="PTHR10170:SF10">
    <property type="entry name" value="HUNTINGTIN"/>
    <property type="match status" value="1"/>
</dbReference>
<reference evidence="9" key="1">
    <citation type="journal article" date="2016" name="Ticks Tick Borne Dis.">
        <title>De novo assembly and annotation of the salivary gland transcriptome of Rhipicephalus appendiculatus male and female ticks during blood feeding.</title>
        <authorList>
            <person name="de Castro M.H."/>
            <person name="de Klerk D."/>
            <person name="Pienaar R."/>
            <person name="Latif A.A."/>
            <person name="Rees D.J."/>
            <person name="Mans B.J."/>
        </authorList>
    </citation>
    <scope>NUCLEOTIDE SEQUENCE</scope>
    <source>
        <tissue evidence="9">Salivary glands</tissue>
    </source>
</reference>
<dbReference type="InterPro" id="IPR016024">
    <property type="entry name" value="ARM-type_fold"/>
</dbReference>
<dbReference type="InterPro" id="IPR000091">
    <property type="entry name" value="Huntingtin"/>
</dbReference>
<dbReference type="GO" id="GO:0005634">
    <property type="term" value="C:nucleus"/>
    <property type="evidence" value="ECO:0007669"/>
    <property type="project" value="UniProtKB-SubCell"/>
</dbReference>
<accession>A0A131Z323</accession>
<proteinExistence type="inferred from homology"/>
<evidence type="ECO:0000256" key="8">
    <source>
        <dbReference type="SAM" id="Phobius"/>
    </source>
</evidence>